<proteinExistence type="predicted"/>
<name>A0ACB9DG55_9ASTR</name>
<keyword evidence="2" id="KW-1185">Reference proteome</keyword>
<reference evidence="2" key="1">
    <citation type="journal article" date="2022" name="Mol. Ecol. Resour.">
        <title>The genomes of chicory, endive, great burdock and yacon provide insights into Asteraceae palaeo-polyploidization history and plant inulin production.</title>
        <authorList>
            <person name="Fan W."/>
            <person name="Wang S."/>
            <person name="Wang H."/>
            <person name="Wang A."/>
            <person name="Jiang F."/>
            <person name="Liu H."/>
            <person name="Zhao H."/>
            <person name="Xu D."/>
            <person name="Zhang Y."/>
        </authorList>
    </citation>
    <scope>NUCLEOTIDE SEQUENCE [LARGE SCALE GENOMIC DNA]</scope>
    <source>
        <strain evidence="2">cv. Yunnan</strain>
    </source>
</reference>
<accession>A0ACB9DG55</accession>
<gene>
    <name evidence="1" type="ORF">L1987_58582</name>
</gene>
<dbReference type="Proteomes" id="UP001056120">
    <property type="component" value="Linkage Group LG19"/>
</dbReference>
<reference evidence="1 2" key="2">
    <citation type="journal article" date="2022" name="Mol. Ecol. Resour.">
        <title>The genomes of chicory, endive, great burdock and yacon provide insights into Asteraceae paleo-polyploidization history and plant inulin production.</title>
        <authorList>
            <person name="Fan W."/>
            <person name="Wang S."/>
            <person name="Wang H."/>
            <person name="Wang A."/>
            <person name="Jiang F."/>
            <person name="Liu H."/>
            <person name="Zhao H."/>
            <person name="Xu D."/>
            <person name="Zhang Y."/>
        </authorList>
    </citation>
    <scope>NUCLEOTIDE SEQUENCE [LARGE SCALE GENOMIC DNA]</scope>
    <source>
        <strain evidence="2">cv. Yunnan</strain>
        <tissue evidence="1">Leaves</tissue>
    </source>
</reference>
<evidence type="ECO:0000313" key="1">
    <source>
        <dbReference type="EMBL" id="KAI3745468.1"/>
    </source>
</evidence>
<dbReference type="EMBL" id="CM042036">
    <property type="protein sequence ID" value="KAI3745468.1"/>
    <property type="molecule type" value="Genomic_DNA"/>
</dbReference>
<sequence length="170" mass="19303">MAERCKRSDGKGWRCCRLVAEGKGYCETHIQQAQLRQKRQPVPDHLKLERTRRAPIVPKSEQESDDGVTDVVVRRSKRRVKEESESVSDVPRKRVRKIKKEDSGEGRSVVMKLKHGIMEIDPGTSSSSLQHKAGSLEVKIRAPGTGFRRPVRSKNREPVPIVVEKVVFLT</sequence>
<organism evidence="1 2">
    <name type="scientific">Smallanthus sonchifolius</name>
    <dbReference type="NCBI Taxonomy" id="185202"/>
    <lineage>
        <taxon>Eukaryota</taxon>
        <taxon>Viridiplantae</taxon>
        <taxon>Streptophyta</taxon>
        <taxon>Embryophyta</taxon>
        <taxon>Tracheophyta</taxon>
        <taxon>Spermatophyta</taxon>
        <taxon>Magnoliopsida</taxon>
        <taxon>eudicotyledons</taxon>
        <taxon>Gunneridae</taxon>
        <taxon>Pentapetalae</taxon>
        <taxon>asterids</taxon>
        <taxon>campanulids</taxon>
        <taxon>Asterales</taxon>
        <taxon>Asteraceae</taxon>
        <taxon>Asteroideae</taxon>
        <taxon>Heliantheae alliance</taxon>
        <taxon>Millerieae</taxon>
        <taxon>Smallanthus</taxon>
    </lineage>
</organism>
<protein>
    <submittedName>
        <fullName evidence="1">Uncharacterized protein</fullName>
    </submittedName>
</protein>
<comment type="caution">
    <text evidence="1">The sequence shown here is derived from an EMBL/GenBank/DDBJ whole genome shotgun (WGS) entry which is preliminary data.</text>
</comment>
<evidence type="ECO:0000313" key="2">
    <source>
        <dbReference type="Proteomes" id="UP001056120"/>
    </source>
</evidence>